<evidence type="ECO:0000256" key="3">
    <source>
        <dbReference type="ARBA" id="ARBA00023002"/>
    </source>
</evidence>
<dbReference type="Gene3D" id="3.40.50.360">
    <property type="match status" value="1"/>
</dbReference>
<feature type="domain" description="NADPH-dependent FMN reductase-like" evidence="4">
    <location>
        <begin position="13"/>
        <end position="151"/>
    </location>
</feature>
<dbReference type="InterPro" id="IPR005025">
    <property type="entry name" value="FMN_Rdtase-like_dom"/>
</dbReference>
<keyword evidence="1" id="KW-0285">Flavoprotein</keyword>
<dbReference type="InterPro" id="IPR051814">
    <property type="entry name" value="NAD(P)H-dep_FMN_reductase"/>
</dbReference>
<evidence type="ECO:0000256" key="1">
    <source>
        <dbReference type="ARBA" id="ARBA00022630"/>
    </source>
</evidence>
<keyword evidence="3" id="KW-0560">Oxidoreductase</keyword>
<evidence type="ECO:0000313" key="6">
    <source>
        <dbReference type="Proteomes" id="UP000287547"/>
    </source>
</evidence>
<comment type="caution">
    <text evidence="5">The sequence shown here is derived from an EMBL/GenBank/DDBJ whole genome shotgun (WGS) entry which is preliminary data.</text>
</comment>
<dbReference type="Proteomes" id="UP000287547">
    <property type="component" value="Unassembled WGS sequence"/>
</dbReference>
<name>A0A428YLM8_KIBAR</name>
<dbReference type="EMBL" id="QHKI01000074">
    <property type="protein sequence ID" value="RSM68613.1"/>
    <property type="molecule type" value="Genomic_DNA"/>
</dbReference>
<dbReference type="InterPro" id="IPR029039">
    <property type="entry name" value="Flavoprotein-like_sf"/>
</dbReference>
<evidence type="ECO:0000313" key="5">
    <source>
        <dbReference type="EMBL" id="RSM68613.1"/>
    </source>
</evidence>
<sequence>MMSTSDKRSAMATILIVSGSPSPEAPTAVLLRQVSDLLKGHEVHLLSVRDLPTVALLSGDLLDPAIRNAIDLVDRADGVIVASPVYRAAYSGLVQSLLNLLRKTALTGKVVLPLANGGTQGHLVAIDYALRPLLAARGATDVVPGHFVLDADVSTPSPELAGVVRRFAGALKENPGLATAS</sequence>
<protein>
    <submittedName>
        <fullName evidence="5">NADPH-dependent FMN reductase</fullName>
    </submittedName>
</protein>
<dbReference type="Pfam" id="PF03358">
    <property type="entry name" value="FMN_red"/>
    <property type="match status" value="1"/>
</dbReference>
<reference evidence="5 6" key="1">
    <citation type="submission" date="2018-05" db="EMBL/GenBank/DDBJ databases">
        <title>Evolution of GPA BGCs.</title>
        <authorList>
            <person name="Waglechner N."/>
            <person name="Wright G.D."/>
        </authorList>
    </citation>
    <scope>NUCLEOTIDE SEQUENCE [LARGE SCALE GENOMIC DNA]</scope>
    <source>
        <strain evidence="5 6">A82846</strain>
    </source>
</reference>
<accession>A0A428YLM8</accession>
<dbReference type="SUPFAM" id="SSF52218">
    <property type="entry name" value="Flavoproteins"/>
    <property type="match status" value="1"/>
</dbReference>
<gene>
    <name evidence="5" type="ORF">DMH04_46870</name>
</gene>
<dbReference type="PANTHER" id="PTHR43408:SF1">
    <property type="entry name" value="FMN REDUCTASE (NADPH)"/>
    <property type="match status" value="1"/>
</dbReference>
<dbReference type="AlphaFoldDB" id="A0A428YLM8"/>
<dbReference type="PANTHER" id="PTHR43408">
    <property type="entry name" value="FMN REDUCTASE (NADPH)"/>
    <property type="match status" value="1"/>
</dbReference>
<keyword evidence="2" id="KW-0288">FMN</keyword>
<evidence type="ECO:0000259" key="4">
    <source>
        <dbReference type="Pfam" id="PF03358"/>
    </source>
</evidence>
<organism evidence="5 6">
    <name type="scientific">Kibdelosporangium aridum</name>
    <dbReference type="NCBI Taxonomy" id="2030"/>
    <lineage>
        <taxon>Bacteria</taxon>
        <taxon>Bacillati</taxon>
        <taxon>Actinomycetota</taxon>
        <taxon>Actinomycetes</taxon>
        <taxon>Pseudonocardiales</taxon>
        <taxon>Pseudonocardiaceae</taxon>
        <taxon>Kibdelosporangium</taxon>
    </lineage>
</organism>
<dbReference type="GO" id="GO:0016491">
    <property type="term" value="F:oxidoreductase activity"/>
    <property type="evidence" value="ECO:0007669"/>
    <property type="project" value="UniProtKB-KW"/>
</dbReference>
<proteinExistence type="predicted"/>
<evidence type="ECO:0000256" key="2">
    <source>
        <dbReference type="ARBA" id="ARBA00022643"/>
    </source>
</evidence>
<dbReference type="OrthoDB" id="1643408at2"/>